<proteinExistence type="predicted"/>
<organism evidence="1 2">
    <name type="scientific">Trichoderma gamsii</name>
    <dbReference type="NCBI Taxonomy" id="398673"/>
    <lineage>
        <taxon>Eukaryota</taxon>
        <taxon>Fungi</taxon>
        <taxon>Dikarya</taxon>
        <taxon>Ascomycota</taxon>
        <taxon>Pezizomycotina</taxon>
        <taxon>Sordariomycetes</taxon>
        <taxon>Hypocreomycetidae</taxon>
        <taxon>Hypocreales</taxon>
        <taxon>Hypocreaceae</taxon>
        <taxon>Trichoderma</taxon>
    </lineage>
</organism>
<comment type="caution">
    <text evidence="1">The sequence shown here is derived from an EMBL/GenBank/DDBJ whole genome shotgun (WGS) entry which is preliminary data.</text>
</comment>
<reference evidence="1 2" key="1">
    <citation type="submission" date="2017-02" db="EMBL/GenBank/DDBJ databases">
        <title>Genomes of Trichoderma spp. with biocontrol activity.</title>
        <authorList>
            <person name="Gardiner D."/>
            <person name="Kazan K."/>
            <person name="Vos C."/>
            <person name="Harvey P."/>
        </authorList>
    </citation>
    <scope>NUCLEOTIDE SEQUENCE [LARGE SCALE GENOMIC DNA]</scope>
    <source>
        <strain evidence="1 2">A5MH</strain>
    </source>
</reference>
<dbReference type="AlphaFoldDB" id="A0A2K0SUU4"/>
<name>A0A2K0SUU4_9HYPO</name>
<dbReference type="Proteomes" id="UP000236546">
    <property type="component" value="Unassembled WGS sequence"/>
</dbReference>
<sequence length="209" mass="22889">MAAIIAHHCHPKPLALFSIQGINTFRHPFFNSSMQTAGEEIPHAAMEKYISGPIQVGEMPPDESTFVLDKLTPDGAKNPNFKPPVAPEAASSDGSYRGLLSDYYTFNNAFLGMVGSVDPGYQWAKLPEAKDRVAQWPKTVIFHGSQDPDVELNVSADMRDCLGEDKVTLIIADGQPHLYELEKFIEDDAPGMDAVRDAVAWLDEIVASS</sequence>
<protein>
    <submittedName>
        <fullName evidence="1">Uncharacterized protein</fullName>
    </submittedName>
</protein>
<evidence type="ECO:0000313" key="2">
    <source>
        <dbReference type="Proteomes" id="UP000236546"/>
    </source>
</evidence>
<dbReference type="OrthoDB" id="19653at2759"/>
<evidence type="ECO:0000313" key="1">
    <source>
        <dbReference type="EMBL" id="PNP37051.1"/>
    </source>
</evidence>
<dbReference type="SUPFAM" id="SSF53474">
    <property type="entry name" value="alpha/beta-Hydrolases"/>
    <property type="match status" value="1"/>
</dbReference>
<dbReference type="EMBL" id="MTYH01000207">
    <property type="protein sequence ID" value="PNP37051.1"/>
    <property type="molecule type" value="Genomic_DNA"/>
</dbReference>
<dbReference type="InterPro" id="IPR029058">
    <property type="entry name" value="AB_hydrolase_fold"/>
</dbReference>
<dbReference type="Gene3D" id="3.40.50.1820">
    <property type="entry name" value="alpha/beta hydrolase"/>
    <property type="match status" value="1"/>
</dbReference>
<gene>
    <name evidence="1" type="ORF">TGAMA5MH_11052</name>
</gene>
<accession>A0A2K0SUU4</accession>